<keyword evidence="2" id="KW-0418">Kinase</keyword>
<dbReference type="Proteomes" id="UP000187406">
    <property type="component" value="Unassembled WGS sequence"/>
</dbReference>
<dbReference type="InterPro" id="IPR000719">
    <property type="entry name" value="Prot_kinase_dom"/>
</dbReference>
<dbReference type="InterPro" id="IPR052751">
    <property type="entry name" value="Plant_MAPKKK"/>
</dbReference>
<dbReference type="SMART" id="SM00220">
    <property type="entry name" value="S_TKc"/>
    <property type="match status" value="1"/>
</dbReference>
<comment type="caution">
    <text evidence="2">The sequence shown here is derived from an EMBL/GenBank/DDBJ whole genome shotgun (WGS) entry which is preliminary data.</text>
</comment>
<dbReference type="SUPFAM" id="SSF56112">
    <property type="entry name" value="Protein kinase-like (PK-like)"/>
    <property type="match status" value="1"/>
</dbReference>
<dbReference type="PROSITE" id="PS50011">
    <property type="entry name" value="PROTEIN_KINASE_DOM"/>
    <property type="match status" value="1"/>
</dbReference>
<gene>
    <name evidence="2" type="ORF">CFOL_v3_14948</name>
</gene>
<dbReference type="Pfam" id="PF00069">
    <property type="entry name" value="Pkinase"/>
    <property type="match status" value="1"/>
</dbReference>
<dbReference type="InterPro" id="IPR011009">
    <property type="entry name" value="Kinase-like_dom_sf"/>
</dbReference>
<dbReference type="InParanoid" id="A0A1Q3BU30"/>
<dbReference type="PANTHER" id="PTHR48011">
    <property type="entry name" value="CCR4-NOT TRANSCRIPTIONAL COMPLEX SUBUNIT CAF120-RELATED"/>
    <property type="match status" value="1"/>
</dbReference>
<protein>
    <submittedName>
        <fullName evidence="2">Pkinase domain-containing protein</fullName>
    </submittedName>
</protein>
<dbReference type="Gene3D" id="1.10.510.10">
    <property type="entry name" value="Transferase(Phosphotransferase) domain 1"/>
    <property type="match status" value="1"/>
</dbReference>
<dbReference type="PANTHER" id="PTHR48011:SF56">
    <property type="entry name" value="PROTEIN KINASE DOMAIN-CONTAINING PROTEIN"/>
    <property type="match status" value="1"/>
</dbReference>
<feature type="domain" description="Protein kinase" evidence="1">
    <location>
        <begin position="1"/>
        <end position="237"/>
    </location>
</feature>
<organism evidence="2 3">
    <name type="scientific">Cephalotus follicularis</name>
    <name type="common">Albany pitcher plant</name>
    <dbReference type="NCBI Taxonomy" id="3775"/>
    <lineage>
        <taxon>Eukaryota</taxon>
        <taxon>Viridiplantae</taxon>
        <taxon>Streptophyta</taxon>
        <taxon>Embryophyta</taxon>
        <taxon>Tracheophyta</taxon>
        <taxon>Spermatophyta</taxon>
        <taxon>Magnoliopsida</taxon>
        <taxon>eudicotyledons</taxon>
        <taxon>Gunneridae</taxon>
        <taxon>Pentapetalae</taxon>
        <taxon>rosids</taxon>
        <taxon>fabids</taxon>
        <taxon>Oxalidales</taxon>
        <taxon>Cephalotaceae</taxon>
        <taxon>Cephalotus</taxon>
    </lineage>
</organism>
<dbReference type="EMBL" id="BDDD01000915">
    <property type="protein sequence ID" value="GAV71454.1"/>
    <property type="molecule type" value="Genomic_DNA"/>
</dbReference>
<dbReference type="GO" id="GO:0007165">
    <property type="term" value="P:signal transduction"/>
    <property type="evidence" value="ECO:0007669"/>
    <property type="project" value="TreeGrafter"/>
</dbReference>
<accession>A0A1Q3BU30</accession>
<dbReference type="InterPro" id="IPR008271">
    <property type="entry name" value="Ser/Thr_kinase_AS"/>
</dbReference>
<sequence length="341" mass="38504">MAVKSAEVSVSGTLQQERQVLNNVQGCHYILRCYGEETTTSQDGDMVYNVLLEYASGGTLAHLINNRGLQETHVKRYTRSLLIGLQHIHACGYVHCDIKPENILLVPSKIGDHNKFVAKIGDFGLAKRSELSKKQKFDPYLRGTTMYMAPESVADKVQEPPSDIWALGCVVLQMLTGKPAWDTIKSDDLMSRICDKYELPKIPSDVSKEGREFLKGCFVKNPMFRLTAEMLLNLPFVQELNEMDELLEDVPDDALKINFSFALYNGDGDDDDEDEDEFSRASFSDDLRFAGDSQISYFSEDDEFVKIKVPEEENQRELKRQKLFDDNVNCLGNVFSIPAGV</sequence>
<dbReference type="STRING" id="3775.A0A1Q3BU30"/>
<evidence type="ECO:0000313" key="3">
    <source>
        <dbReference type="Proteomes" id="UP000187406"/>
    </source>
</evidence>
<evidence type="ECO:0000313" key="2">
    <source>
        <dbReference type="EMBL" id="GAV71454.1"/>
    </source>
</evidence>
<name>A0A1Q3BU30_CEPFO</name>
<dbReference type="OrthoDB" id="8693905at2759"/>
<reference evidence="3" key="1">
    <citation type="submission" date="2016-04" db="EMBL/GenBank/DDBJ databases">
        <title>Cephalotus genome sequencing.</title>
        <authorList>
            <person name="Fukushima K."/>
            <person name="Hasebe M."/>
            <person name="Fang X."/>
        </authorList>
    </citation>
    <scope>NUCLEOTIDE SEQUENCE [LARGE SCALE GENOMIC DNA]</scope>
    <source>
        <strain evidence="3">cv. St1</strain>
    </source>
</reference>
<dbReference type="GO" id="GO:0005524">
    <property type="term" value="F:ATP binding"/>
    <property type="evidence" value="ECO:0007669"/>
    <property type="project" value="InterPro"/>
</dbReference>
<proteinExistence type="predicted"/>
<dbReference type="AlphaFoldDB" id="A0A1Q3BU30"/>
<keyword evidence="2" id="KW-0808">Transferase</keyword>
<dbReference type="PROSITE" id="PS00108">
    <property type="entry name" value="PROTEIN_KINASE_ST"/>
    <property type="match status" value="1"/>
</dbReference>
<dbReference type="GO" id="GO:0004672">
    <property type="term" value="F:protein kinase activity"/>
    <property type="evidence" value="ECO:0007669"/>
    <property type="project" value="InterPro"/>
</dbReference>
<evidence type="ECO:0000259" key="1">
    <source>
        <dbReference type="PROSITE" id="PS50011"/>
    </source>
</evidence>
<keyword evidence="3" id="KW-1185">Reference proteome</keyword>